<dbReference type="PANTHER" id="PTHR46082:SF11">
    <property type="entry name" value="AAA+ ATPASE DOMAIN-CONTAINING PROTEIN-RELATED"/>
    <property type="match status" value="1"/>
</dbReference>
<feature type="region of interest" description="Disordered" evidence="1">
    <location>
        <begin position="300"/>
        <end position="323"/>
    </location>
</feature>
<dbReference type="SUPFAM" id="SSF53167">
    <property type="entry name" value="Purine and uridine phosphorylases"/>
    <property type="match status" value="1"/>
</dbReference>
<proteinExistence type="predicted"/>
<evidence type="ECO:0000313" key="3">
    <source>
        <dbReference type="Proteomes" id="UP000326268"/>
    </source>
</evidence>
<evidence type="ECO:0000256" key="1">
    <source>
        <dbReference type="SAM" id="MobiDB-lite"/>
    </source>
</evidence>
<gene>
    <name evidence="2" type="ORF">BDV27DRAFT_153245</name>
</gene>
<dbReference type="Gene3D" id="3.40.50.1580">
    <property type="entry name" value="Nucleoside phosphorylase domain"/>
    <property type="match status" value="1"/>
</dbReference>
<dbReference type="InterPro" id="IPR053137">
    <property type="entry name" value="NLR-like"/>
</dbReference>
<dbReference type="PANTHER" id="PTHR46082">
    <property type="entry name" value="ATP/GTP-BINDING PROTEIN-RELATED"/>
    <property type="match status" value="1"/>
</dbReference>
<dbReference type="InterPro" id="IPR035994">
    <property type="entry name" value="Nucleoside_phosphorylase_sf"/>
</dbReference>
<organism evidence="2 3">
    <name type="scientific">Aspergillus caelatus</name>
    <dbReference type="NCBI Taxonomy" id="61420"/>
    <lineage>
        <taxon>Eukaryota</taxon>
        <taxon>Fungi</taxon>
        <taxon>Dikarya</taxon>
        <taxon>Ascomycota</taxon>
        <taxon>Pezizomycotina</taxon>
        <taxon>Eurotiomycetes</taxon>
        <taxon>Eurotiomycetidae</taxon>
        <taxon>Eurotiales</taxon>
        <taxon>Aspergillaceae</taxon>
        <taxon>Aspergillus</taxon>
        <taxon>Aspergillus subgen. Circumdati</taxon>
    </lineage>
</organism>
<reference evidence="2 3" key="1">
    <citation type="submission" date="2019-04" db="EMBL/GenBank/DDBJ databases">
        <title>Friends and foes A comparative genomics studyof 23 Aspergillus species from section Flavi.</title>
        <authorList>
            <consortium name="DOE Joint Genome Institute"/>
            <person name="Kjaerbolling I."/>
            <person name="Vesth T."/>
            <person name="Frisvad J.C."/>
            <person name="Nybo J.L."/>
            <person name="Theobald S."/>
            <person name="Kildgaard S."/>
            <person name="Isbrandt T."/>
            <person name="Kuo A."/>
            <person name="Sato A."/>
            <person name="Lyhne E.K."/>
            <person name="Kogle M.E."/>
            <person name="Wiebenga A."/>
            <person name="Kun R.S."/>
            <person name="Lubbers R.J."/>
            <person name="Makela M.R."/>
            <person name="Barry K."/>
            <person name="Chovatia M."/>
            <person name="Clum A."/>
            <person name="Daum C."/>
            <person name="Haridas S."/>
            <person name="He G."/>
            <person name="LaButti K."/>
            <person name="Lipzen A."/>
            <person name="Mondo S."/>
            <person name="Riley R."/>
            <person name="Salamov A."/>
            <person name="Simmons B.A."/>
            <person name="Magnuson J.K."/>
            <person name="Henrissat B."/>
            <person name="Mortensen U.H."/>
            <person name="Larsen T.O."/>
            <person name="Devries R.P."/>
            <person name="Grigoriev I.V."/>
            <person name="Machida M."/>
            <person name="Baker S.E."/>
            <person name="Andersen M.R."/>
        </authorList>
    </citation>
    <scope>NUCLEOTIDE SEQUENCE [LARGE SCALE GENOMIC DNA]</scope>
    <source>
        <strain evidence="2 3">CBS 763.97</strain>
    </source>
</reference>
<accession>A0A5N7AIZ6</accession>
<dbReference type="GeneID" id="43656189"/>
<evidence type="ECO:0000313" key="2">
    <source>
        <dbReference type="EMBL" id="KAE8369166.1"/>
    </source>
</evidence>
<feature type="compositionally biased region" description="Low complexity" evidence="1">
    <location>
        <begin position="314"/>
        <end position="323"/>
    </location>
</feature>
<dbReference type="Proteomes" id="UP000326268">
    <property type="component" value="Unassembled WGS sequence"/>
</dbReference>
<dbReference type="OrthoDB" id="1577640at2759"/>
<name>A0A5N7AIZ6_9EURO</name>
<keyword evidence="3" id="KW-1185">Reference proteome</keyword>
<dbReference type="GO" id="GO:0009116">
    <property type="term" value="P:nucleoside metabolic process"/>
    <property type="evidence" value="ECO:0007669"/>
    <property type="project" value="InterPro"/>
</dbReference>
<dbReference type="RefSeq" id="XP_031932247.1">
    <property type="nucleotide sequence ID" value="XM_032071743.1"/>
</dbReference>
<dbReference type="GO" id="GO:0003824">
    <property type="term" value="F:catalytic activity"/>
    <property type="evidence" value="ECO:0007669"/>
    <property type="project" value="InterPro"/>
</dbReference>
<dbReference type="AlphaFoldDB" id="A0A5N7AIZ6"/>
<dbReference type="EMBL" id="ML737576">
    <property type="protein sequence ID" value="KAE8369166.1"/>
    <property type="molecule type" value="Genomic_DNA"/>
</dbReference>
<dbReference type="Gene3D" id="1.20.1270.70">
    <property type="entry name" value="Designed single chain three-helix bundle"/>
    <property type="match status" value="1"/>
</dbReference>
<protein>
    <submittedName>
        <fullName evidence="2">Nucleoside phosphorylase domain-containing protein</fullName>
    </submittedName>
</protein>
<sequence>MTNDGKRKLTHKDYTVAWVVVLQVELTPARKLLDKEDEPLPRSKKDDNNYVLGQSGEHNIVITRPSVYGTNATAHAVANMLRTFPNVRFGLLVGIGGGAPKPPRKDPNKDIRLGDVVVSFPRGGHGGVIQYDMGRWEGECDFQIQSHLNRPPGILLSAITGLGSEHDLDNGRMNEYIRNGWWKSVTFPGRDEDRLFRSDYRHIPGEDCEACDRTMTITRNALEKSPQHRDKLRDRWDVACFEMEAAGLMNDFPCLVIRGISDYSDSHKNDEWQPYAALTAAAYAKDLLRVIKGEQVIAEPPATERLNRPKQDSDSSLSAQDLAPLDNRLNALEERVQALDSKLEGMVDKHNNSGQVIELEYRIEALSTRLDMINSEANSTQPKIKQLNDRVLELERGIAKPTGKLPGGTMHPMDHSRVGVSEYGLVGRVEAGRASVTRQRGGGPTRIRFQQRFDHVPHVQITPERGGGKHENFLLYLYNDGRPCVDCEGFDVGCFLHVEHTVTFTWLAVEIV</sequence>